<dbReference type="GO" id="GO:0016887">
    <property type="term" value="F:ATP hydrolysis activity"/>
    <property type="evidence" value="ECO:0007669"/>
    <property type="project" value="InterPro"/>
</dbReference>
<dbReference type="InterPro" id="IPR050763">
    <property type="entry name" value="ABC_transporter_ATP-binding"/>
</dbReference>
<dbReference type="EMBL" id="SMRU01000027">
    <property type="protein sequence ID" value="TDF91791.1"/>
    <property type="molecule type" value="Genomic_DNA"/>
</dbReference>
<dbReference type="GO" id="GO:0005524">
    <property type="term" value="F:ATP binding"/>
    <property type="evidence" value="ECO:0007669"/>
    <property type="project" value="UniProtKB-KW"/>
</dbReference>
<dbReference type="OrthoDB" id="9804819at2"/>
<comment type="caution">
    <text evidence="7">The sequence shown here is derived from an EMBL/GenBank/DDBJ whole genome shotgun (WGS) entry which is preliminary data.</text>
</comment>
<keyword evidence="5" id="KW-0046">Antibiotic resistance</keyword>
<evidence type="ECO:0000259" key="6">
    <source>
        <dbReference type="PROSITE" id="PS50893"/>
    </source>
</evidence>
<dbReference type="GO" id="GO:0046677">
    <property type="term" value="P:response to antibiotic"/>
    <property type="evidence" value="ECO:0007669"/>
    <property type="project" value="UniProtKB-KW"/>
</dbReference>
<evidence type="ECO:0000256" key="4">
    <source>
        <dbReference type="ARBA" id="ARBA00022840"/>
    </source>
</evidence>
<dbReference type="SUPFAM" id="SSF52540">
    <property type="entry name" value="P-loop containing nucleoside triphosphate hydrolases"/>
    <property type="match status" value="1"/>
</dbReference>
<keyword evidence="8" id="KW-1185">Reference proteome</keyword>
<dbReference type="Pfam" id="PF00005">
    <property type="entry name" value="ABC_tran"/>
    <property type="match status" value="1"/>
</dbReference>
<evidence type="ECO:0000256" key="2">
    <source>
        <dbReference type="ARBA" id="ARBA00022448"/>
    </source>
</evidence>
<dbReference type="Gene3D" id="3.40.50.300">
    <property type="entry name" value="P-loop containing nucleotide triphosphate hydrolases"/>
    <property type="match status" value="1"/>
</dbReference>
<feature type="domain" description="ABC transporter" evidence="6">
    <location>
        <begin position="42"/>
        <end position="275"/>
    </location>
</feature>
<keyword evidence="2" id="KW-0813">Transport</keyword>
<dbReference type="PANTHER" id="PTHR42711:SF1">
    <property type="entry name" value="ABC-TRANSPORT PROTEIN, ATP-BINDING COMPONENT"/>
    <property type="match status" value="1"/>
</dbReference>
<evidence type="ECO:0000313" key="7">
    <source>
        <dbReference type="EMBL" id="TDF91791.1"/>
    </source>
</evidence>
<dbReference type="AlphaFoldDB" id="A0A4R5K9F1"/>
<dbReference type="PROSITE" id="PS50893">
    <property type="entry name" value="ABC_TRANSPORTER_2"/>
    <property type="match status" value="1"/>
</dbReference>
<reference evidence="7 8" key="1">
    <citation type="submission" date="2019-03" db="EMBL/GenBank/DDBJ databases">
        <title>Whole genome sequence of Arthrobacter sp JH1-1.</title>
        <authorList>
            <person name="Trinh H.N."/>
        </authorList>
    </citation>
    <scope>NUCLEOTIDE SEQUENCE [LARGE SCALE GENOMIC DNA]</scope>
    <source>
        <strain evidence="7 8">JH1-1</strain>
    </source>
</reference>
<comment type="subcellular location">
    <subcellularLocation>
        <location evidence="1">Cell membrane</location>
        <topology evidence="1">Peripheral membrane protein</topology>
    </subcellularLocation>
</comment>
<keyword evidence="3" id="KW-0547">Nucleotide-binding</keyword>
<organism evidence="7 8">
    <name type="scientific">Arthrobacter terricola</name>
    <dbReference type="NCBI Taxonomy" id="2547396"/>
    <lineage>
        <taxon>Bacteria</taxon>
        <taxon>Bacillati</taxon>
        <taxon>Actinomycetota</taxon>
        <taxon>Actinomycetes</taxon>
        <taxon>Micrococcales</taxon>
        <taxon>Micrococcaceae</taxon>
        <taxon>Arthrobacter</taxon>
    </lineage>
</organism>
<evidence type="ECO:0000313" key="8">
    <source>
        <dbReference type="Proteomes" id="UP000295511"/>
    </source>
</evidence>
<dbReference type="PANTHER" id="PTHR42711">
    <property type="entry name" value="ABC TRANSPORTER ATP-BINDING PROTEIN"/>
    <property type="match status" value="1"/>
</dbReference>
<evidence type="ECO:0000256" key="5">
    <source>
        <dbReference type="ARBA" id="ARBA00023251"/>
    </source>
</evidence>
<dbReference type="Proteomes" id="UP000295511">
    <property type="component" value="Unassembled WGS sequence"/>
</dbReference>
<dbReference type="GO" id="GO:0005886">
    <property type="term" value="C:plasma membrane"/>
    <property type="evidence" value="ECO:0007669"/>
    <property type="project" value="UniProtKB-SubCell"/>
</dbReference>
<dbReference type="InterPro" id="IPR017871">
    <property type="entry name" value="ABC_transporter-like_CS"/>
</dbReference>
<accession>A0A4R5K9F1</accession>
<evidence type="ECO:0000256" key="3">
    <source>
        <dbReference type="ARBA" id="ARBA00022741"/>
    </source>
</evidence>
<protein>
    <submittedName>
        <fullName evidence="7">ATP-binding cassette domain-containing protein</fullName>
    </submittedName>
</protein>
<evidence type="ECO:0000256" key="1">
    <source>
        <dbReference type="ARBA" id="ARBA00004202"/>
    </source>
</evidence>
<dbReference type="InterPro" id="IPR027417">
    <property type="entry name" value="P-loop_NTPase"/>
</dbReference>
<proteinExistence type="predicted"/>
<sequence>MSRINLRDERQWAVSSTSATAIVAEHVRKTFTTTMSQPGLSGAIQSLFRPVKRTHVAVEDVTFGVAPAELVVLLGPNSAGKSTLIKMLTGVVQPTSGRVLVDGSDPRRDRVATAKAIGVVFGQRSQLWWDLPARQSFTILQNIYGISDRAMHRRLEQLDGMLALSEFWDNKMRNLSLGQRVRADLAGALLHEPPVIFLDEPTTGMDVVAKEQVRRFLRQEVDERGCSVLLTTHDMNEVKRLGRRVIVIDSGRVVSDGEITELRQRFGAAFRIEVELARPDAPVDVPGLGVAERRGPLVARVPDMRMTPPPSLQEALTSVIQTLEVDNIAVEEDDLEDVVRTAFLHYAEPENDHV</sequence>
<name>A0A4R5K9F1_9MICC</name>
<keyword evidence="4 7" id="KW-0067">ATP-binding</keyword>
<gene>
    <name evidence="7" type="ORF">E1809_19935</name>
</gene>
<dbReference type="PROSITE" id="PS00211">
    <property type="entry name" value="ABC_TRANSPORTER_1"/>
    <property type="match status" value="1"/>
</dbReference>
<dbReference type="InterPro" id="IPR003593">
    <property type="entry name" value="AAA+_ATPase"/>
</dbReference>
<dbReference type="SMART" id="SM00382">
    <property type="entry name" value="AAA"/>
    <property type="match status" value="1"/>
</dbReference>
<dbReference type="InterPro" id="IPR003439">
    <property type="entry name" value="ABC_transporter-like_ATP-bd"/>
</dbReference>